<keyword evidence="2" id="KW-1185">Reference proteome</keyword>
<feature type="non-terminal residue" evidence="1">
    <location>
        <position position="102"/>
    </location>
</feature>
<dbReference type="InterPro" id="IPR036291">
    <property type="entry name" value="NAD(P)-bd_dom_sf"/>
</dbReference>
<evidence type="ECO:0000313" key="2">
    <source>
        <dbReference type="Proteomes" id="UP000218209"/>
    </source>
</evidence>
<reference evidence="1 2" key="1">
    <citation type="submission" date="2017-03" db="EMBL/GenBank/DDBJ databases">
        <title>WGS assembly of Porphyra umbilicalis.</title>
        <authorList>
            <person name="Brawley S.H."/>
            <person name="Blouin N.A."/>
            <person name="Ficko-Blean E."/>
            <person name="Wheeler G.L."/>
            <person name="Lohr M."/>
            <person name="Goodson H.V."/>
            <person name="Jenkins J.W."/>
            <person name="Blaby-Haas C.E."/>
            <person name="Helliwell K.E."/>
            <person name="Chan C."/>
            <person name="Marriage T."/>
            <person name="Bhattacharya D."/>
            <person name="Klein A.S."/>
            <person name="Badis Y."/>
            <person name="Brodie J."/>
            <person name="Cao Y."/>
            <person name="Collen J."/>
            <person name="Dittami S.M."/>
            <person name="Gachon C.M."/>
            <person name="Green B.R."/>
            <person name="Karpowicz S."/>
            <person name="Kim J.W."/>
            <person name="Kudahl U."/>
            <person name="Lin S."/>
            <person name="Michel G."/>
            <person name="Mittag M."/>
            <person name="Olson B.J."/>
            <person name="Pangilinan J."/>
            <person name="Peng Y."/>
            <person name="Qiu H."/>
            <person name="Shu S."/>
            <person name="Singer J.T."/>
            <person name="Smith A.G."/>
            <person name="Sprecher B.N."/>
            <person name="Wagner V."/>
            <person name="Wang W."/>
            <person name="Wang Z.-Y."/>
            <person name="Yan J."/>
            <person name="Yarish C."/>
            <person name="Zoeuner-Riek S."/>
            <person name="Zhuang Y."/>
            <person name="Zou Y."/>
            <person name="Lindquist E.A."/>
            <person name="Grimwood J."/>
            <person name="Barry K."/>
            <person name="Rokhsar D.S."/>
            <person name="Schmutz J."/>
            <person name="Stiller J.W."/>
            <person name="Grossman A.R."/>
            <person name="Prochnik S.E."/>
        </authorList>
    </citation>
    <scope>NUCLEOTIDE SEQUENCE [LARGE SCALE GENOMIC DNA]</scope>
    <source>
        <strain evidence="1">4086291</strain>
    </source>
</reference>
<dbReference type="PANTHER" id="PTHR44269:SF1">
    <property type="entry name" value="DEHYDROGENASE_REDUCTASE SDR FAMILY MEMBER 7"/>
    <property type="match status" value="1"/>
</dbReference>
<gene>
    <name evidence="1" type="ORF">BU14_0052s0046</name>
</gene>
<dbReference type="Gene3D" id="3.40.50.720">
    <property type="entry name" value="NAD(P)-binding Rossmann-like Domain"/>
    <property type="match status" value="1"/>
</dbReference>
<dbReference type="Pfam" id="PF00106">
    <property type="entry name" value="adh_short"/>
    <property type="match status" value="1"/>
</dbReference>
<sequence>MAAVPPPPPTLTDGAIAVAALAAAAWAVRRLWTLLTADSDVATAHTPPAGPTALSGTVVWITGASSGIGAATAAAVVAAGGRVVLTARRAALLEAAVERLGG</sequence>
<dbReference type="InterPro" id="IPR002347">
    <property type="entry name" value="SDR_fam"/>
</dbReference>
<name>A0A1X6PHT3_PORUM</name>
<proteinExistence type="predicted"/>
<dbReference type="EMBL" id="KV918775">
    <property type="protein sequence ID" value="OSX80430.1"/>
    <property type="molecule type" value="Genomic_DNA"/>
</dbReference>
<protein>
    <submittedName>
        <fullName evidence="1">Uncharacterized protein</fullName>
    </submittedName>
</protein>
<dbReference type="InterPro" id="IPR053011">
    <property type="entry name" value="SDR_family_member_7"/>
</dbReference>
<accession>A0A1X6PHT3</accession>
<dbReference type="PANTHER" id="PTHR44269">
    <property type="entry name" value="DEHYDROGENASE/REDUCTASE SDR FAMILY MEMBER 7-RELATED"/>
    <property type="match status" value="1"/>
</dbReference>
<dbReference type="Proteomes" id="UP000218209">
    <property type="component" value="Unassembled WGS sequence"/>
</dbReference>
<dbReference type="SUPFAM" id="SSF51735">
    <property type="entry name" value="NAD(P)-binding Rossmann-fold domains"/>
    <property type="match status" value="1"/>
</dbReference>
<dbReference type="AlphaFoldDB" id="A0A1X6PHT3"/>
<evidence type="ECO:0000313" key="1">
    <source>
        <dbReference type="EMBL" id="OSX80430.1"/>
    </source>
</evidence>
<organism evidence="1 2">
    <name type="scientific">Porphyra umbilicalis</name>
    <name type="common">Purple laver</name>
    <name type="synonym">Red alga</name>
    <dbReference type="NCBI Taxonomy" id="2786"/>
    <lineage>
        <taxon>Eukaryota</taxon>
        <taxon>Rhodophyta</taxon>
        <taxon>Bangiophyceae</taxon>
        <taxon>Bangiales</taxon>
        <taxon>Bangiaceae</taxon>
        <taxon>Porphyra</taxon>
    </lineage>
</organism>